<sequence>MNRDQLEELRVKPLVGIFSLKKDAGASSQHEALVRASLGIVSGVILRHQVGCHLAETKNKVSDGSWVLTAFKEPFWATHSQSLSRHSQQSPVVVSLGQNLVDALRQHSTLKVCSPLSQHLPPRLSRAQLRCPLSFGLSSSSVALSPQCCPSFIALSLGRTQALSPLGSRLQAPRQYLFKLNLRFGF</sequence>
<dbReference type="Proteomes" id="UP000237105">
    <property type="component" value="Unassembled WGS sequence"/>
</dbReference>
<dbReference type="EMBL" id="JXTB01000688">
    <property type="protein sequence ID" value="PON33988.1"/>
    <property type="molecule type" value="Genomic_DNA"/>
</dbReference>
<gene>
    <name evidence="1" type="ORF">PanWU01x14_348260</name>
</gene>
<evidence type="ECO:0000313" key="1">
    <source>
        <dbReference type="EMBL" id="PON33988.1"/>
    </source>
</evidence>
<organism evidence="1 2">
    <name type="scientific">Parasponia andersonii</name>
    <name type="common">Sponia andersonii</name>
    <dbReference type="NCBI Taxonomy" id="3476"/>
    <lineage>
        <taxon>Eukaryota</taxon>
        <taxon>Viridiplantae</taxon>
        <taxon>Streptophyta</taxon>
        <taxon>Embryophyta</taxon>
        <taxon>Tracheophyta</taxon>
        <taxon>Spermatophyta</taxon>
        <taxon>Magnoliopsida</taxon>
        <taxon>eudicotyledons</taxon>
        <taxon>Gunneridae</taxon>
        <taxon>Pentapetalae</taxon>
        <taxon>rosids</taxon>
        <taxon>fabids</taxon>
        <taxon>Rosales</taxon>
        <taxon>Cannabaceae</taxon>
        <taxon>Parasponia</taxon>
    </lineage>
</organism>
<keyword evidence="2" id="KW-1185">Reference proteome</keyword>
<dbReference type="AlphaFoldDB" id="A0A2P5ABR8"/>
<proteinExistence type="predicted"/>
<reference evidence="2" key="1">
    <citation type="submission" date="2016-06" db="EMBL/GenBank/DDBJ databases">
        <title>Parallel loss of symbiosis genes in relatives of nitrogen-fixing non-legume Parasponia.</title>
        <authorList>
            <person name="Van Velzen R."/>
            <person name="Holmer R."/>
            <person name="Bu F."/>
            <person name="Rutten L."/>
            <person name="Van Zeijl A."/>
            <person name="Liu W."/>
            <person name="Santuari L."/>
            <person name="Cao Q."/>
            <person name="Sharma T."/>
            <person name="Shen D."/>
            <person name="Roswanjaya Y."/>
            <person name="Wardhani T."/>
            <person name="Kalhor M.S."/>
            <person name="Jansen J."/>
            <person name="Van den Hoogen J."/>
            <person name="Gungor B."/>
            <person name="Hartog M."/>
            <person name="Hontelez J."/>
            <person name="Verver J."/>
            <person name="Yang W.-C."/>
            <person name="Schijlen E."/>
            <person name="Repin R."/>
            <person name="Schilthuizen M."/>
            <person name="Schranz E."/>
            <person name="Heidstra R."/>
            <person name="Miyata K."/>
            <person name="Fedorova E."/>
            <person name="Kohlen W."/>
            <person name="Bisseling T."/>
            <person name="Smit S."/>
            <person name="Geurts R."/>
        </authorList>
    </citation>
    <scope>NUCLEOTIDE SEQUENCE [LARGE SCALE GENOMIC DNA]</scope>
    <source>
        <strain evidence="2">cv. WU1-14</strain>
    </source>
</reference>
<comment type="caution">
    <text evidence="1">The sequence shown here is derived from an EMBL/GenBank/DDBJ whole genome shotgun (WGS) entry which is preliminary data.</text>
</comment>
<protein>
    <submittedName>
        <fullName evidence="1">Uncharacterized protein</fullName>
    </submittedName>
</protein>
<accession>A0A2P5ABR8</accession>
<evidence type="ECO:0000313" key="2">
    <source>
        <dbReference type="Proteomes" id="UP000237105"/>
    </source>
</evidence>
<name>A0A2P5ABR8_PARAD</name>